<dbReference type="Proteomes" id="UP000198755">
    <property type="component" value="Unassembled WGS sequence"/>
</dbReference>
<proteinExistence type="predicted"/>
<name>A0A1I4CKH7_9HYPH</name>
<dbReference type="PANTHER" id="PTHR35340">
    <property type="entry name" value="PQQ ENZYME REPEAT PROTEIN-RELATED"/>
    <property type="match status" value="1"/>
</dbReference>
<evidence type="ECO:0000313" key="2">
    <source>
        <dbReference type="EMBL" id="SFK81792.1"/>
    </source>
</evidence>
<organism evidence="2 3">
    <name type="scientific">Methylocapsa palsarum</name>
    <dbReference type="NCBI Taxonomy" id="1612308"/>
    <lineage>
        <taxon>Bacteria</taxon>
        <taxon>Pseudomonadati</taxon>
        <taxon>Pseudomonadota</taxon>
        <taxon>Alphaproteobacteria</taxon>
        <taxon>Hyphomicrobiales</taxon>
        <taxon>Beijerinckiaceae</taxon>
        <taxon>Methylocapsa</taxon>
    </lineage>
</organism>
<dbReference type="InterPro" id="IPR053143">
    <property type="entry name" value="Arylsulfate_ST"/>
</dbReference>
<dbReference type="STRING" id="1612308.SAMN05444581_12419"/>
<keyword evidence="3" id="KW-1185">Reference proteome</keyword>
<dbReference type="InterPro" id="IPR011047">
    <property type="entry name" value="Quinoprotein_ADH-like_sf"/>
</dbReference>
<accession>A0A1I4CKH7</accession>
<dbReference type="GO" id="GO:0004062">
    <property type="term" value="F:aryl sulfotransferase activity"/>
    <property type="evidence" value="ECO:0007669"/>
    <property type="project" value="InterPro"/>
</dbReference>
<keyword evidence="1" id="KW-0732">Signal</keyword>
<evidence type="ECO:0000313" key="3">
    <source>
        <dbReference type="Proteomes" id="UP000198755"/>
    </source>
</evidence>
<evidence type="ECO:0000256" key="1">
    <source>
        <dbReference type="SAM" id="SignalP"/>
    </source>
</evidence>
<dbReference type="AlphaFoldDB" id="A0A1I4CKH7"/>
<sequence>MISRAFAQRLTPRCARWLSRSAATLAFSQLALIAPVFDVSAEPSVYPTGVTRYDPAKAYNSFVIFSGPDKITRLIDLNGHVAREWKYAGFPSLFLDPALVGGARGRVLVTLSTVDANGVGVVPGRVNLDISKTIGEVDWDGKTVWEWGGGKAPGDAAQQHHDWRRLPNGNTLILANLVHPVAGFAQPQILDDVIYEIKPNGDIAWKWIASDHLEEFGFSPDELRLVRNAKTADYLHVNNLSVLGPNRWFDAGDKRFDPDNVLIDSRNANFTIIIDKKTGKIVWSLGPHYPTGDELTGGKKQIPRPVDQISGQHDAHLIAQGLPGAGNLLVFDNQGEGGYPPVPLAVTGGSRVLEIDPVKQEIVWEYTGESSGRPGWTFRSSFISSARRLPNGNTLIDEGANGRFFQVTPKGEIVWEYVSPYFGSFPNGPGGDQSNWVYRAQPVPYDWAPAGTPHSENPVAPPALAEFRAFAAP</sequence>
<dbReference type="SUPFAM" id="SSF50998">
    <property type="entry name" value="Quinoprotein alcohol dehydrogenase-like"/>
    <property type="match status" value="1"/>
</dbReference>
<dbReference type="InterPro" id="IPR010262">
    <property type="entry name" value="Arylsulfotransferase_bact"/>
</dbReference>
<reference evidence="2 3" key="1">
    <citation type="submission" date="2016-10" db="EMBL/GenBank/DDBJ databases">
        <authorList>
            <person name="de Groot N.N."/>
        </authorList>
    </citation>
    <scope>NUCLEOTIDE SEQUENCE [LARGE SCALE GENOMIC DNA]</scope>
    <source>
        <strain evidence="2 3">NE2</strain>
    </source>
</reference>
<feature type="chain" id="PRO_5011750707" evidence="1">
    <location>
        <begin position="34"/>
        <end position="473"/>
    </location>
</feature>
<dbReference type="Pfam" id="PF05935">
    <property type="entry name" value="Arylsulfotrans"/>
    <property type="match status" value="1"/>
</dbReference>
<protein>
    <submittedName>
        <fullName evidence="2">Arylsulfotransferase (ASST)</fullName>
    </submittedName>
</protein>
<gene>
    <name evidence="2" type="ORF">SAMN05444581_12419</name>
</gene>
<keyword evidence="2" id="KW-0808">Transferase</keyword>
<dbReference type="RefSeq" id="WP_091686196.1">
    <property type="nucleotide sequence ID" value="NZ_FOSN01000024.1"/>
</dbReference>
<dbReference type="OrthoDB" id="264813at2"/>
<dbReference type="PANTHER" id="PTHR35340:SF5">
    <property type="entry name" value="ASST-DOMAIN-CONTAINING PROTEIN"/>
    <property type="match status" value="1"/>
</dbReference>
<feature type="signal peptide" evidence="1">
    <location>
        <begin position="1"/>
        <end position="33"/>
    </location>
</feature>
<dbReference type="EMBL" id="FOSN01000024">
    <property type="protein sequence ID" value="SFK81792.1"/>
    <property type="molecule type" value="Genomic_DNA"/>
</dbReference>